<feature type="transmembrane region" description="Helical" evidence="8">
    <location>
        <begin position="223"/>
        <end position="243"/>
    </location>
</feature>
<proteinExistence type="inferred from homology"/>
<keyword evidence="3" id="KW-1003">Cell membrane</keyword>
<dbReference type="GO" id="GO:0005886">
    <property type="term" value="C:plasma membrane"/>
    <property type="evidence" value="ECO:0007669"/>
    <property type="project" value="UniProtKB-SubCell"/>
</dbReference>
<comment type="similarity">
    <text evidence="2">Belongs to the GSP F family.</text>
</comment>
<sequence>MSRRFAYEALDASGKRVFGNGEARSREDLLISLQLKGMVLLRWIDEERAGLRLTWPWKRGRRLSGKELLMLTREMAHLVKSGLPIDRALLILEQSSDVAVVQQMARYLRESIQGGSSLSEAMARKEGEFNDLYVNMVRVGEMGGVLGPVLDKLAGFLERTEEIKRFIASSAIYPSILMGIGIVSVVVIMGFVVPKFAAIFTDMKQKIPASTMVLIQISAFLRAWWWALVLGIVALVAGIWAWARTDAGKAVIDRFSIRLPGIGTLLLDIQVSRFARTLGTLVQSGVPLLKALSIVRNVVSNVLVKRASETIYREVKEGKRVSRLMKEQKVFPAMAVQMVALGEETGKIGEMLTSVAEDLDTRIQSRIKSYLALLEPIAILAMGLVIGGVVISMLSAIFGLNEIEF</sequence>
<dbReference type="Pfam" id="PF00482">
    <property type="entry name" value="T2SSF"/>
    <property type="match status" value="2"/>
</dbReference>
<comment type="caution">
    <text evidence="10">The sequence shown here is derived from an EMBL/GenBank/DDBJ whole genome shotgun (WGS) entry which is preliminary data.</text>
</comment>
<accession>A0A7C4RTV7</accession>
<feature type="domain" description="Type II secretion system protein GspF" evidence="9">
    <location>
        <begin position="72"/>
        <end position="194"/>
    </location>
</feature>
<keyword evidence="4" id="KW-0997">Cell inner membrane</keyword>
<evidence type="ECO:0000256" key="1">
    <source>
        <dbReference type="ARBA" id="ARBA00004429"/>
    </source>
</evidence>
<comment type="subcellular location">
    <subcellularLocation>
        <location evidence="1">Cell inner membrane</location>
        <topology evidence="1">Multi-pass membrane protein</topology>
    </subcellularLocation>
</comment>
<dbReference type="AlphaFoldDB" id="A0A7C4RTV7"/>
<feature type="domain" description="Type II secretion system protein GspF" evidence="9">
    <location>
        <begin position="274"/>
        <end position="394"/>
    </location>
</feature>
<evidence type="ECO:0000256" key="6">
    <source>
        <dbReference type="ARBA" id="ARBA00022989"/>
    </source>
</evidence>
<organism evidence="10">
    <name type="scientific">Desulfatirhabdium butyrativorans</name>
    <dbReference type="NCBI Taxonomy" id="340467"/>
    <lineage>
        <taxon>Bacteria</taxon>
        <taxon>Pseudomonadati</taxon>
        <taxon>Thermodesulfobacteriota</taxon>
        <taxon>Desulfobacteria</taxon>
        <taxon>Desulfobacterales</taxon>
        <taxon>Desulfatirhabdiaceae</taxon>
        <taxon>Desulfatirhabdium</taxon>
    </lineage>
</organism>
<name>A0A7C4RTV7_9BACT</name>
<dbReference type="PANTHER" id="PTHR30012:SF7">
    <property type="entry name" value="PROTEIN TRANSPORT PROTEIN HOFC HOMOLOG"/>
    <property type="match status" value="1"/>
</dbReference>
<evidence type="ECO:0000259" key="9">
    <source>
        <dbReference type="Pfam" id="PF00482"/>
    </source>
</evidence>
<evidence type="ECO:0000256" key="5">
    <source>
        <dbReference type="ARBA" id="ARBA00022692"/>
    </source>
</evidence>
<dbReference type="GO" id="GO:0015628">
    <property type="term" value="P:protein secretion by the type II secretion system"/>
    <property type="evidence" value="ECO:0007669"/>
    <property type="project" value="TreeGrafter"/>
</dbReference>
<dbReference type="Gene3D" id="1.20.81.30">
    <property type="entry name" value="Type II secretion system (T2SS), domain F"/>
    <property type="match status" value="2"/>
</dbReference>
<dbReference type="InterPro" id="IPR018076">
    <property type="entry name" value="T2SS_GspF_dom"/>
</dbReference>
<keyword evidence="5 8" id="KW-0812">Transmembrane</keyword>
<evidence type="ECO:0000256" key="8">
    <source>
        <dbReference type="SAM" id="Phobius"/>
    </source>
</evidence>
<dbReference type="PANTHER" id="PTHR30012">
    <property type="entry name" value="GENERAL SECRETION PATHWAY PROTEIN"/>
    <property type="match status" value="1"/>
</dbReference>
<keyword evidence="6 8" id="KW-1133">Transmembrane helix</keyword>
<dbReference type="FunFam" id="1.20.81.30:FF:000001">
    <property type="entry name" value="Type II secretion system protein F"/>
    <property type="match status" value="2"/>
</dbReference>
<feature type="transmembrane region" description="Helical" evidence="8">
    <location>
        <begin position="171"/>
        <end position="193"/>
    </location>
</feature>
<dbReference type="PRINTS" id="PR00812">
    <property type="entry name" value="BCTERIALGSPF"/>
</dbReference>
<dbReference type="InterPro" id="IPR003004">
    <property type="entry name" value="GspF/PilC"/>
</dbReference>
<evidence type="ECO:0000313" key="10">
    <source>
        <dbReference type="EMBL" id="HGU33947.1"/>
    </source>
</evidence>
<reference evidence="10" key="1">
    <citation type="journal article" date="2020" name="mSystems">
        <title>Genome- and Community-Level Interaction Insights into Carbon Utilization and Element Cycling Functions of Hydrothermarchaeota in Hydrothermal Sediment.</title>
        <authorList>
            <person name="Zhou Z."/>
            <person name="Liu Y."/>
            <person name="Xu W."/>
            <person name="Pan J."/>
            <person name="Luo Z.H."/>
            <person name="Li M."/>
        </authorList>
    </citation>
    <scope>NUCLEOTIDE SEQUENCE [LARGE SCALE GENOMIC DNA]</scope>
    <source>
        <strain evidence="10">SpSt-477</strain>
    </source>
</reference>
<protein>
    <submittedName>
        <fullName evidence="10">Type II secretion system F family protein</fullName>
    </submittedName>
</protein>
<evidence type="ECO:0000256" key="2">
    <source>
        <dbReference type="ARBA" id="ARBA00005745"/>
    </source>
</evidence>
<dbReference type="InterPro" id="IPR042094">
    <property type="entry name" value="T2SS_GspF_sf"/>
</dbReference>
<keyword evidence="7 8" id="KW-0472">Membrane</keyword>
<dbReference type="EMBL" id="DSUH01000324">
    <property type="protein sequence ID" value="HGU33947.1"/>
    <property type="molecule type" value="Genomic_DNA"/>
</dbReference>
<evidence type="ECO:0000256" key="4">
    <source>
        <dbReference type="ARBA" id="ARBA00022519"/>
    </source>
</evidence>
<gene>
    <name evidence="10" type="ORF">ENS29_14025</name>
</gene>
<evidence type="ECO:0000256" key="7">
    <source>
        <dbReference type="ARBA" id="ARBA00023136"/>
    </source>
</evidence>
<evidence type="ECO:0000256" key="3">
    <source>
        <dbReference type="ARBA" id="ARBA00022475"/>
    </source>
</evidence>
<feature type="transmembrane region" description="Helical" evidence="8">
    <location>
        <begin position="370"/>
        <end position="398"/>
    </location>
</feature>